<dbReference type="EMBL" id="JACBYF010000009">
    <property type="protein sequence ID" value="NYS47599.1"/>
    <property type="molecule type" value="Genomic_DNA"/>
</dbReference>
<evidence type="ECO:0000313" key="1">
    <source>
        <dbReference type="EMBL" id="NYS47599.1"/>
    </source>
</evidence>
<evidence type="ECO:0000313" key="2">
    <source>
        <dbReference type="Proteomes" id="UP000531840"/>
    </source>
</evidence>
<keyword evidence="2" id="KW-1185">Reference proteome</keyword>
<dbReference type="RefSeq" id="WP_179941388.1">
    <property type="nucleotide sequence ID" value="NZ_JACBYF010000009.1"/>
</dbReference>
<accession>A0ABX2SZ99</accession>
<gene>
    <name evidence="1" type="ORF">HZY85_05225</name>
</gene>
<dbReference type="Proteomes" id="UP000531840">
    <property type="component" value="Unassembled WGS sequence"/>
</dbReference>
<organism evidence="1 2">
    <name type="scientific">Gemelliphila palaticanis</name>
    <dbReference type="NCBI Taxonomy" id="81950"/>
    <lineage>
        <taxon>Bacteria</taxon>
        <taxon>Bacillati</taxon>
        <taxon>Bacillota</taxon>
        <taxon>Bacilli</taxon>
        <taxon>Bacillales</taxon>
        <taxon>Gemellaceae</taxon>
        <taxon>Gemelliphila</taxon>
    </lineage>
</organism>
<name>A0ABX2SZ99_9BACL</name>
<sequence>MAYGYQYLEDKEELAIVYALRWAELDPSDKNALLVVEECKEEIKNRVKNHLLIKAYEEIESILKKT</sequence>
<protein>
    <submittedName>
        <fullName evidence="1">Uncharacterized protein</fullName>
    </submittedName>
</protein>
<comment type="caution">
    <text evidence="1">The sequence shown here is derived from an EMBL/GenBank/DDBJ whole genome shotgun (WGS) entry which is preliminary data.</text>
</comment>
<reference evidence="1 2" key="1">
    <citation type="submission" date="2020-07" db="EMBL/GenBank/DDBJ databases">
        <title>MOT database genomes.</title>
        <authorList>
            <person name="Joseph S."/>
            <person name="Aduse-Opoku J."/>
            <person name="Hashim A."/>
            <person name="Wade W."/>
            <person name="Curtis M."/>
        </authorList>
    </citation>
    <scope>NUCLEOTIDE SEQUENCE [LARGE SCALE GENOMIC DNA]</scope>
    <source>
        <strain evidence="1 2">CIP 106318</strain>
    </source>
</reference>
<proteinExistence type="predicted"/>